<evidence type="ECO:0000256" key="9">
    <source>
        <dbReference type="ARBA" id="ARBA00023319"/>
    </source>
</evidence>
<dbReference type="InterPro" id="IPR003598">
    <property type="entry name" value="Ig_sub2"/>
</dbReference>
<dbReference type="EMBL" id="JARKIK010000036">
    <property type="protein sequence ID" value="KAK8739565.1"/>
    <property type="molecule type" value="Genomic_DNA"/>
</dbReference>
<evidence type="ECO:0000256" key="1">
    <source>
        <dbReference type="ARBA" id="ARBA00004167"/>
    </source>
</evidence>
<evidence type="ECO:0000259" key="10">
    <source>
        <dbReference type="PROSITE" id="PS50835"/>
    </source>
</evidence>
<dbReference type="GO" id="GO:0007156">
    <property type="term" value="P:homophilic cell adhesion via plasma membrane adhesion molecules"/>
    <property type="evidence" value="ECO:0007669"/>
    <property type="project" value="TreeGrafter"/>
</dbReference>
<accession>A0AAW0X8Z0</accession>
<dbReference type="SMART" id="SM00409">
    <property type="entry name" value="IG"/>
    <property type="match status" value="1"/>
</dbReference>
<organism evidence="11 12">
    <name type="scientific">Cherax quadricarinatus</name>
    <name type="common">Australian red claw crayfish</name>
    <dbReference type="NCBI Taxonomy" id="27406"/>
    <lineage>
        <taxon>Eukaryota</taxon>
        <taxon>Metazoa</taxon>
        <taxon>Ecdysozoa</taxon>
        <taxon>Arthropoda</taxon>
        <taxon>Crustacea</taxon>
        <taxon>Multicrustacea</taxon>
        <taxon>Malacostraca</taxon>
        <taxon>Eumalacostraca</taxon>
        <taxon>Eucarida</taxon>
        <taxon>Decapoda</taxon>
        <taxon>Pleocyemata</taxon>
        <taxon>Astacidea</taxon>
        <taxon>Parastacoidea</taxon>
        <taxon>Parastacidae</taxon>
        <taxon>Cherax</taxon>
    </lineage>
</organism>
<dbReference type="Gene3D" id="2.60.40.10">
    <property type="entry name" value="Immunoglobulins"/>
    <property type="match status" value="1"/>
</dbReference>
<name>A0AAW0X8Z0_CHEQU</name>
<keyword evidence="5" id="KW-0130">Cell adhesion</keyword>
<sequence length="105" mass="11145">RLSRDLGLNPYTRPESAPQLRYTHIEQTVTPGSPVSLKCTAVGVPAPVITWTRDHRPLLPSHSTSVGSSRTPLGEVVSLVNLSSVTTREGGSYTCTAHNAHGSVA</sequence>
<dbReference type="AlphaFoldDB" id="A0AAW0X8Z0"/>
<keyword evidence="7" id="KW-0472">Membrane</keyword>
<keyword evidence="3" id="KW-0732">Signal</keyword>
<dbReference type="InterPro" id="IPR036179">
    <property type="entry name" value="Ig-like_dom_sf"/>
</dbReference>
<dbReference type="Proteomes" id="UP001445076">
    <property type="component" value="Unassembled WGS sequence"/>
</dbReference>
<keyword evidence="6" id="KW-1133">Transmembrane helix</keyword>
<feature type="non-terminal residue" evidence="11">
    <location>
        <position position="1"/>
    </location>
</feature>
<dbReference type="SMART" id="SM00408">
    <property type="entry name" value="IGc2"/>
    <property type="match status" value="1"/>
</dbReference>
<evidence type="ECO:0000256" key="3">
    <source>
        <dbReference type="ARBA" id="ARBA00022729"/>
    </source>
</evidence>
<keyword evidence="2" id="KW-0812">Transmembrane</keyword>
<dbReference type="PANTHER" id="PTHR45080:SF8">
    <property type="entry name" value="IG-LIKE DOMAIN-CONTAINING PROTEIN"/>
    <property type="match status" value="1"/>
</dbReference>
<keyword evidence="9" id="KW-0393">Immunoglobulin domain</keyword>
<dbReference type="SUPFAM" id="SSF48726">
    <property type="entry name" value="Immunoglobulin"/>
    <property type="match status" value="1"/>
</dbReference>
<reference evidence="11 12" key="1">
    <citation type="journal article" date="2024" name="BMC Genomics">
        <title>Genome assembly of redclaw crayfish (Cherax quadricarinatus) provides insights into its immune adaptation and hypoxia tolerance.</title>
        <authorList>
            <person name="Liu Z."/>
            <person name="Zheng J."/>
            <person name="Li H."/>
            <person name="Fang K."/>
            <person name="Wang S."/>
            <person name="He J."/>
            <person name="Zhou D."/>
            <person name="Weng S."/>
            <person name="Chi M."/>
            <person name="Gu Z."/>
            <person name="He J."/>
            <person name="Li F."/>
            <person name="Wang M."/>
        </authorList>
    </citation>
    <scope>NUCLEOTIDE SEQUENCE [LARGE SCALE GENOMIC DNA]</scope>
    <source>
        <strain evidence="11">ZL_2023a</strain>
    </source>
</reference>
<dbReference type="InterPro" id="IPR007110">
    <property type="entry name" value="Ig-like_dom"/>
</dbReference>
<keyword evidence="8" id="KW-1015">Disulfide bond</keyword>
<dbReference type="PANTHER" id="PTHR45080">
    <property type="entry name" value="CONTACTIN 5"/>
    <property type="match status" value="1"/>
</dbReference>
<keyword evidence="4" id="KW-0677">Repeat</keyword>
<dbReference type="GO" id="GO:0005886">
    <property type="term" value="C:plasma membrane"/>
    <property type="evidence" value="ECO:0007669"/>
    <property type="project" value="TreeGrafter"/>
</dbReference>
<dbReference type="InterPro" id="IPR013783">
    <property type="entry name" value="Ig-like_fold"/>
</dbReference>
<evidence type="ECO:0000256" key="4">
    <source>
        <dbReference type="ARBA" id="ARBA00022737"/>
    </source>
</evidence>
<feature type="domain" description="Ig-like" evidence="10">
    <location>
        <begin position="18"/>
        <end position="105"/>
    </location>
</feature>
<evidence type="ECO:0000313" key="11">
    <source>
        <dbReference type="EMBL" id="KAK8739565.1"/>
    </source>
</evidence>
<dbReference type="InterPro" id="IPR003599">
    <property type="entry name" value="Ig_sub"/>
</dbReference>
<comment type="caution">
    <text evidence="11">The sequence shown here is derived from an EMBL/GenBank/DDBJ whole genome shotgun (WGS) entry which is preliminary data.</text>
</comment>
<evidence type="ECO:0000313" key="12">
    <source>
        <dbReference type="Proteomes" id="UP001445076"/>
    </source>
</evidence>
<evidence type="ECO:0000256" key="2">
    <source>
        <dbReference type="ARBA" id="ARBA00022692"/>
    </source>
</evidence>
<keyword evidence="12" id="KW-1185">Reference proteome</keyword>
<evidence type="ECO:0000256" key="5">
    <source>
        <dbReference type="ARBA" id="ARBA00022889"/>
    </source>
</evidence>
<dbReference type="InterPro" id="IPR050958">
    <property type="entry name" value="Cell_Adh-Cytoskel_Orgn"/>
</dbReference>
<evidence type="ECO:0000256" key="7">
    <source>
        <dbReference type="ARBA" id="ARBA00023136"/>
    </source>
</evidence>
<gene>
    <name evidence="11" type="ORF">OTU49_003403</name>
</gene>
<dbReference type="PROSITE" id="PS50835">
    <property type="entry name" value="IG_LIKE"/>
    <property type="match status" value="1"/>
</dbReference>
<feature type="non-terminal residue" evidence="11">
    <location>
        <position position="105"/>
    </location>
</feature>
<comment type="subcellular location">
    <subcellularLocation>
        <location evidence="1">Membrane</location>
        <topology evidence="1">Single-pass membrane protein</topology>
    </subcellularLocation>
</comment>
<protein>
    <recommendedName>
        <fullName evidence="10">Ig-like domain-containing protein</fullName>
    </recommendedName>
</protein>
<evidence type="ECO:0000256" key="8">
    <source>
        <dbReference type="ARBA" id="ARBA00023157"/>
    </source>
</evidence>
<proteinExistence type="predicted"/>
<dbReference type="Pfam" id="PF13927">
    <property type="entry name" value="Ig_3"/>
    <property type="match status" value="1"/>
</dbReference>
<dbReference type="FunFam" id="2.60.40.10:FF:000017">
    <property type="entry name" value="Down syndrome cell adhesion molecule b"/>
    <property type="match status" value="1"/>
</dbReference>
<evidence type="ECO:0000256" key="6">
    <source>
        <dbReference type="ARBA" id="ARBA00022989"/>
    </source>
</evidence>